<dbReference type="NCBIfam" id="TIGR03519">
    <property type="entry name" value="T9SS_PorP_fam"/>
    <property type="match status" value="1"/>
</dbReference>
<dbReference type="EMBL" id="JACVEL010000002">
    <property type="protein sequence ID" value="MBC9811767.1"/>
    <property type="molecule type" value="Genomic_DNA"/>
</dbReference>
<reference evidence="1" key="1">
    <citation type="submission" date="2020-09" db="EMBL/GenBank/DDBJ databases">
        <title>Taishania pollutisoli gen. nov., sp. nov., Isolated from Tetrabromobisphenol A-Contaminated Soil.</title>
        <authorList>
            <person name="Chen Q."/>
        </authorList>
    </citation>
    <scope>NUCLEOTIDE SEQUENCE</scope>
    <source>
        <strain evidence="1">CZZ-1</strain>
    </source>
</reference>
<evidence type="ECO:0000313" key="2">
    <source>
        <dbReference type="Proteomes" id="UP000652681"/>
    </source>
</evidence>
<dbReference type="InterPro" id="IPR019861">
    <property type="entry name" value="PorP/SprF_Bacteroidetes"/>
</dbReference>
<proteinExistence type="predicted"/>
<dbReference type="RefSeq" id="WP_216713630.1">
    <property type="nucleotide sequence ID" value="NZ_JACVEL010000002.1"/>
</dbReference>
<protein>
    <submittedName>
        <fullName evidence="1">PorP/SprF family type IX secretion system membrane protein</fullName>
    </submittedName>
</protein>
<gene>
    <name evidence="1" type="ORF">H9Y05_04685</name>
</gene>
<organism evidence="1 2">
    <name type="scientific">Taishania pollutisoli</name>
    <dbReference type="NCBI Taxonomy" id="2766479"/>
    <lineage>
        <taxon>Bacteria</taxon>
        <taxon>Pseudomonadati</taxon>
        <taxon>Bacteroidota</taxon>
        <taxon>Flavobacteriia</taxon>
        <taxon>Flavobacteriales</taxon>
        <taxon>Crocinitomicaceae</taxon>
        <taxon>Taishania</taxon>
    </lineage>
</organism>
<dbReference type="AlphaFoldDB" id="A0A8J6TS39"/>
<keyword evidence="2" id="KW-1185">Reference proteome</keyword>
<dbReference type="Proteomes" id="UP000652681">
    <property type="component" value="Unassembled WGS sequence"/>
</dbReference>
<accession>A0A8J6TS39</accession>
<sequence>MKVIITAFFVSGIILFGYAQQIPQYSQWAFHQFAMNPAHAGIKKCIDLHSVYRAQWIGLDGAPQSGFVTASIPLDSKRKKYLSARHGMGAKFEADRIGQFGTNRFNLAYAAHFNFSEHNRLSLGVYAGVVQFGYNHATSTTITPDPAVMQEVSIVRPDAHFGAWWNGENYYIGLMANQLIVSYWEIGYDSHFRFHMAVNGGYRFILNDKIGIVPSAMIRFPFVGPVNADINLNVDIQNIFNIGVGFRTQDAIIFMAGFKINQQFSLQYSFDFTTSGLSRVSNNTHEIGISFLTCKPDRKSTSSCPLFE</sequence>
<comment type="caution">
    <text evidence="1">The sequence shown here is derived from an EMBL/GenBank/DDBJ whole genome shotgun (WGS) entry which is preliminary data.</text>
</comment>
<evidence type="ECO:0000313" key="1">
    <source>
        <dbReference type="EMBL" id="MBC9811767.1"/>
    </source>
</evidence>
<dbReference type="Pfam" id="PF11751">
    <property type="entry name" value="PorP_SprF"/>
    <property type="match status" value="1"/>
</dbReference>
<name>A0A8J6TS39_9FLAO</name>